<organism evidence="1 2">
    <name type="scientific">Suillus placidus</name>
    <dbReference type="NCBI Taxonomy" id="48579"/>
    <lineage>
        <taxon>Eukaryota</taxon>
        <taxon>Fungi</taxon>
        <taxon>Dikarya</taxon>
        <taxon>Basidiomycota</taxon>
        <taxon>Agaricomycotina</taxon>
        <taxon>Agaricomycetes</taxon>
        <taxon>Agaricomycetidae</taxon>
        <taxon>Boletales</taxon>
        <taxon>Suillineae</taxon>
        <taxon>Suillaceae</taxon>
        <taxon>Suillus</taxon>
    </lineage>
</organism>
<reference evidence="1" key="1">
    <citation type="journal article" date="2020" name="New Phytol.">
        <title>Comparative genomics reveals dynamic genome evolution in host specialist ectomycorrhizal fungi.</title>
        <authorList>
            <person name="Lofgren L.A."/>
            <person name="Nguyen N.H."/>
            <person name="Vilgalys R."/>
            <person name="Ruytinx J."/>
            <person name="Liao H.L."/>
            <person name="Branco S."/>
            <person name="Kuo A."/>
            <person name="LaButti K."/>
            <person name="Lipzen A."/>
            <person name="Andreopoulos W."/>
            <person name="Pangilinan J."/>
            <person name="Riley R."/>
            <person name="Hundley H."/>
            <person name="Na H."/>
            <person name="Barry K."/>
            <person name="Grigoriev I.V."/>
            <person name="Stajich J.E."/>
            <person name="Kennedy P.G."/>
        </authorList>
    </citation>
    <scope>NUCLEOTIDE SEQUENCE</scope>
    <source>
        <strain evidence="1">DOB743</strain>
    </source>
</reference>
<evidence type="ECO:0000313" key="2">
    <source>
        <dbReference type="Proteomes" id="UP000714275"/>
    </source>
</evidence>
<dbReference type="Proteomes" id="UP000714275">
    <property type="component" value="Unassembled WGS sequence"/>
</dbReference>
<feature type="non-terminal residue" evidence="1">
    <location>
        <position position="155"/>
    </location>
</feature>
<dbReference type="AlphaFoldDB" id="A0A9P6ZWS3"/>
<sequence length="155" mass="17343">YFNATETLALHLAVMFRKAFPKFYKKYRKAFDAGKWTVVDPGPFLGRVIMWKLSVSPYQDGLDEGPAIIFPMGHFEGGECYLPDLKLKFSYRPGEVIILMVGALYHSIGEWMPAPGVSKDGLTPGHIGNVWFFPHSSYEVLKDKPANWALQSAGG</sequence>
<feature type="non-terminal residue" evidence="1">
    <location>
        <position position="1"/>
    </location>
</feature>
<comment type="caution">
    <text evidence="1">The sequence shown here is derived from an EMBL/GenBank/DDBJ whole genome shotgun (WGS) entry which is preliminary data.</text>
</comment>
<evidence type="ECO:0000313" key="1">
    <source>
        <dbReference type="EMBL" id="KAG1777582.1"/>
    </source>
</evidence>
<name>A0A9P6ZWS3_9AGAM</name>
<dbReference type="EMBL" id="JABBWD010000020">
    <property type="protein sequence ID" value="KAG1777582.1"/>
    <property type="molecule type" value="Genomic_DNA"/>
</dbReference>
<protein>
    <submittedName>
        <fullName evidence="1">Uncharacterized protein</fullName>
    </submittedName>
</protein>
<dbReference type="OrthoDB" id="2658103at2759"/>
<accession>A0A9P6ZWS3</accession>
<gene>
    <name evidence="1" type="ORF">EV702DRAFT_920014</name>
</gene>
<proteinExistence type="predicted"/>
<dbReference type="Gene3D" id="3.60.130.30">
    <property type="match status" value="1"/>
</dbReference>
<keyword evidence="2" id="KW-1185">Reference proteome</keyword>